<dbReference type="HOGENOM" id="CLU_1223551_0_0_6"/>
<name>I1YLP9_METFJ</name>
<keyword evidence="3" id="KW-1185">Reference proteome</keyword>
<organism evidence="2 3">
    <name type="scientific">Methylophaga frappieri (strain ATCC BAA-2434 / DSM 25690 / JAM7)</name>
    <dbReference type="NCBI Taxonomy" id="754477"/>
    <lineage>
        <taxon>Bacteria</taxon>
        <taxon>Pseudomonadati</taxon>
        <taxon>Pseudomonadota</taxon>
        <taxon>Gammaproteobacteria</taxon>
        <taxon>Thiotrichales</taxon>
        <taxon>Piscirickettsiaceae</taxon>
        <taxon>Methylophaga</taxon>
    </lineage>
</organism>
<protein>
    <submittedName>
        <fullName evidence="2">Uncharacterized protein</fullName>
    </submittedName>
</protein>
<reference evidence="2 3" key="1">
    <citation type="journal article" date="2012" name="J. Bacteriol.">
        <title>Complete genome sequences of Methylophaga sp. strain JAM1 and Methylophaga sp. strain JAM7.</title>
        <authorList>
            <person name="Villeneuve C."/>
            <person name="Martineau C."/>
            <person name="Mauffrey F."/>
            <person name="Villemur R."/>
        </authorList>
    </citation>
    <scope>NUCLEOTIDE SEQUENCE [LARGE SCALE GENOMIC DNA]</scope>
    <source>
        <strain evidence="2 3">JAM7</strain>
        <plasmid evidence="3">pJAM7</plasmid>
    </source>
</reference>
<dbReference type="Proteomes" id="UP000009145">
    <property type="component" value="Plasmid pJAM7"/>
</dbReference>
<sequence length="226" mass="24544">MGGHVDSRKMFIKPVGPLDGFLHQVGAVDRVIFRCAGMVVGGPGPNVPGVVQDMPAQSPGGEVERVATRGCHIVRSNAVFLQVAQVCSVELHRSNVMRTVRVTHPLARPTAFFLGYGQHNIGGHFIFHGSRDRAHNALLFQGWHISNERQHDDPLSSSSRLGLQAALQRTLPPNGTSWCSRAACGCRRGQCDNECSSRNDRALFPRRHIPGHRGGSGTGYTPGEQE</sequence>
<dbReference type="AlphaFoldDB" id="I1YLP9"/>
<geneLocation type="plasmid" evidence="3">
    <name>pJAM7</name>
</geneLocation>
<proteinExistence type="predicted"/>
<dbReference type="EMBL" id="CP003381">
    <property type="protein sequence ID" value="AFJ03842.1"/>
    <property type="molecule type" value="Genomic_DNA"/>
</dbReference>
<evidence type="ECO:0000256" key="1">
    <source>
        <dbReference type="SAM" id="MobiDB-lite"/>
    </source>
</evidence>
<gene>
    <name evidence="2" type="ordered locus">Q7C_2722</name>
</gene>
<dbReference type="KEGG" id="mec:Q7C_2722"/>
<accession>I1YLP9</accession>
<keyword evidence="2" id="KW-0614">Plasmid</keyword>
<evidence type="ECO:0000313" key="3">
    <source>
        <dbReference type="Proteomes" id="UP000009145"/>
    </source>
</evidence>
<evidence type="ECO:0000313" key="2">
    <source>
        <dbReference type="EMBL" id="AFJ03842.1"/>
    </source>
</evidence>
<dbReference type="PATRIC" id="fig|754477.3.peg.2676"/>
<feature type="region of interest" description="Disordered" evidence="1">
    <location>
        <begin position="205"/>
        <end position="226"/>
    </location>
</feature>